<evidence type="ECO:0000256" key="5">
    <source>
        <dbReference type="ARBA" id="ARBA00022691"/>
    </source>
</evidence>
<dbReference type="PIRSF" id="PIRSF003078">
    <property type="entry name" value="GidB"/>
    <property type="match status" value="1"/>
</dbReference>
<dbReference type="SUPFAM" id="SSF53335">
    <property type="entry name" value="S-adenosyl-L-methionine-dependent methyltransferases"/>
    <property type="match status" value="1"/>
</dbReference>
<dbReference type="InterPro" id="IPR003682">
    <property type="entry name" value="rRNA_ssu_MeTfrase_G"/>
</dbReference>
<evidence type="ECO:0000256" key="4">
    <source>
        <dbReference type="ARBA" id="ARBA00022679"/>
    </source>
</evidence>
<dbReference type="InterPro" id="IPR029063">
    <property type="entry name" value="SAM-dependent_MTases_sf"/>
</dbReference>
<name>A0A7G9S0D1_9FIRM</name>
<feature type="binding site" evidence="6">
    <location>
        <begin position="98"/>
        <end position="100"/>
    </location>
    <ligand>
        <name>S-adenosyl-L-methionine</name>
        <dbReference type="ChEBI" id="CHEBI:59789"/>
    </ligand>
</feature>
<reference evidence="7 8" key="1">
    <citation type="submission" date="2020-08" db="EMBL/GenBank/DDBJ databases">
        <title>Genome sequence of Erysipelothrix inopinata DSM 15511T.</title>
        <authorList>
            <person name="Hyun D.-W."/>
            <person name="Bae J.-W."/>
        </authorList>
    </citation>
    <scope>NUCLEOTIDE SEQUENCE [LARGE SCALE GENOMIC DNA]</scope>
    <source>
        <strain evidence="7 8">DSM 15511</strain>
    </source>
</reference>
<organism evidence="7 8">
    <name type="scientific">Erysipelothrix inopinata</name>
    <dbReference type="NCBI Taxonomy" id="225084"/>
    <lineage>
        <taxon>Bacteria</taxon>
        <taxon>Bacillati</taxon>
        <taxon>Bacillota</taxon>
        <taxon>Erysipelotrichia</taxon>
        <taxon>Erysipelotrichales</taxon>
        <taxon>Erysipelotrichaceae</taxon>
        <taxon>Erysipelothrix</taxon>
    </lineage>
</organism>
<sequence length="238" mass="26991">MDFESFIQNIESLKIVVSDQMKQQFLSYKSLIQEVNKVLNLTAIDDDHGIYLKHFYDSLLIAPLIKENSSLIDIGSGAGFPGLVLAIARPDIHITCVEPTTKRTNFLEQVVDACGLTNVTIINDRAENIIDEHRERYDYATARAVAYLDILSELCLPFVRIDGTFIAMKGAKALEEIEVSQKALNILGGKLETSHRFYDDEMGERYNLEIRKIKKTPQKFPRNYAKIKKAPLSGRNHD</sequence>
<dbReference type="PANTHER" id="PTHR31760">
    <property type="entry name" value="S-ADENOSYL-L-METHIONINE-DEPENDENT METHYLTRANSFERASES SUPERFAMILY PROTEIN"/>
    <property type="match status" value="1"/>
</dbReference>
<dbReference type="KEGG" id="eio:H9L01_02765"/>
<dbReference type="PANTHER" id="PTHR31760:SF0">
    <property type="entry name" value="S-ADENOSYL-L-METHIONINE-DEPENDENT METHYLTRANSFERASES SUPERFAMILY PROTEIN"/>
    <property type="match status" value="1"/>
</dbReference>
<keyword evidence="2 6" id="KW-0698">rRNA processing</keyword>
<keyword evidence="1 6" id="KW-0963">Cytoplasm</keyword>
<keyword evidence="8" id="KW-1185">Reference proteome</keyword>
<evidence type="ECO:0000256" key="6">
    <source>
        <dbReference type="HAMAP-Rule" id="MF_00074"/>
    </source>
</evidence>
<comment type="similarity">
    <text evidence="6">Belongs to the methyltransferase superfamily. RNA methyltransferase RsmG family.</text>
</comment>
<keyword evidence="3 6" id="KW-0489">Methyltransferase</keyword>
<dbReference type="CDD" id="cd02440">
    <property type="entry name" value="AdoMet_MTases"/>
    <property type="match status" value="1"/>
</dbReference>
<dbReference type="Gene3D" id="3.40.50.150">
    <property type="entry name" value="Vaccinia Virus protein VP39"/>
    <property type="match status" value="1"/>
</dbReference>
<comment type="subcellular location">
    <subcellularLocation>
        <location evidence="6">Cytoplasm</location>
    </subcellularLocation>
</comment>
<dbReference type="GO" id="GO:0005829">
    <property type="term" value="C:cytosol"/>
    <property type="evidence" value="ECO:0007669"/>
    <property type="project" value="TreeGrafter"/>
</dbReference>
<evidence type="ECO:0000313" key="8">
    <source>
        <dbReference type="Proteomes" id="UP000515928"/>
    </source>
</evidence>
<evidence type="ECO:0000256" key="2">
    <source>
        <dbReference type="ARBA" id="ARBA00022552"/>
    </source>
</evidence>
<keyword evidence="5 6" id="KW-0949">S-adenosyl-L-methionine</keyword>
<feature type="binding site" evidence="6">
    <location>
        <begin position="126"/>
        <end position="127"/>
    </location>
    <ligand>
        <name>S-adenosyl-L-methionine</name>
        <dbReference type="ChEBI" id="CHEBI:59789"/>
    </ligand>
</feature>
<comment type="function">
    <text evidence="6">Specifically methylates the N7 position of a guanine in 16S rRNA.</text>
</comment>
<protein>
    <recommendedName>
        <fullName evidence="6">Ribosomal RNA small subunit methyltransferase G</fullName>
        <ecNumber evidence="6">2.1.1.-</ecNumber>
    </recommendedName>
    <alternativeName>
        <fullName evidence="6">16S rRNA 7-methylguanosine methyltransferase</fullName>
        <shortName evidence="6">16S rRNA m7G methyltransferase</shortName>
    </alternativeName>
</protein>
<gene>
    <name evidence="6 7" type="primary">rsmG</name>
    <name evidence="7" type="ORF">H9L01_02765</name>
</gene>
<evidence type="ECO:0000256" key="1">
    <source>
        <dbReference type="ARBA" id="ARBA00022490"/>
    </source>
</evidence>
<dbReference type="RefSeq" id="WP_187534508.1">
    <property type="nucleotide sequence ID" value="NZ_CBCSHU010000001.1"/>
</dbReference>
<dbReference type="AlphaFoldDB" id="A0A7G9S0D1"/>
<feature type="binding site" evidence="6">
    <location>
        <position position="143"/>
    </location>
    <ligand>
        <name>S-adenosyl-L-methionine</name>
        <dbReference type="ChEBI" id="CHEBI:59789"/>
    </ligand>
</feature>
<dbReference type="Pfam" id="PF02527">
    <property type="entry name" value="GidB"/>
    <property type="match status" value="1"/>
</dbReference>
<feature type="binding site" evidence="6">
    <location>
        <position position="75"/>
    </location>
    <ligand>
        <name>S-adenosyl-L-methionine</name>
        <dbReference type="ChEBI" id="CHEBI:59789"/>
    </ligand>
</feature>
<dbReference type="NCBIfam" id="TIGR00138">
    <property type="entry name" value="rsmG_gidB"/>
    <property type="match status" value="1"/>
</dbReference>
<dbReference type="GO" id="GO:0070043">
    <property type="term" value="F:rRNA (guanine-N7-)-methyltransferase activity"/>
    <property type="evidence" value="ECO:0007669"/>
    <property type="project" value="UniProtKB-UniRule"/>
</dbReference>
<evidence type="ECO:0000256" key="3">
    <source>
        <dbReference type="ARBA" id="ARBA00022603"/>
    </source>
</evidence>
<evidence type="ECO:0000313" key="7">
    <source>
        <dbReference type="EMBL" id="QNN61306.1"/>
    </source>
</evidence>
<keyword evidence="4 6" id="KW-0808">Transferase</keyword>
<dbReference type="HAMAP" id="MF_00074">
    <property type="entry name" value="16SrRNA_methyltr_G"/>
    <property type="match status" value="1"/>
</dbReference>
<dbReference type="FunFam" id="3.40.50.150:FF:000041">
    <property type="entry name" value="Ribosomal RNA small subunit methyltransferase G"/>
    <property type="match status" value="1"/>
</dbReference>
<dbReference type="Proteomes" id="UP000515928">
    <property type="component" value="Chromosome"/>
</dbReference>
<dbReference type="EC" id="2.1.1.-" evidence="6"/>
<dbReference type="EMBL" id="CP060715">
    <property type="protein sequence ID" value="QNN61306.1"/>
    <property type="molecule type" value="Genomic_DNA"/>
</dbReference>
<feature type="binding site" evidence="6">
    <location>
        <position position="80"/>
    </location>
    <ligand>
        <name>S-adenosyl-L-methionine</name>
        <dbReference type="ChEBI" id="CHEBI:59789"/>
    </ligand>
</feature>
<accession>A0A7G9S0D1</accession>
<proteinExistence type="inferred from homology"/>